<dbReference type="EMBL" id="SRLO01010828">
    <property type="protein sequence ID" value="TNN26167.1"/>
    <property type="molecule type" value="Genomic_DNA"/>
</dbReference>
<reference evidence="1 2" key="1">
    <citation type="submission" date="2019-03" db="EMBL/GenBank/DDBJ databases">
        <title>First draft genome of Liparis tanakae, snailfish: a comprehensive survey of snailfish specific genes.</title>
        <authorList>
            <person name="Kim W."/>
            <person name="Song I."/>
            <person name="Jeong J.-H."/>
            <person name="Kim D."/>
            <person name="Kim S."/>
            <person name="Ryu S."/>
            <person name="Song J.Y."/>
            <person name="Lee S.K."/>
        </authorList>
    </citation>
    <scope>NUCLEOTIDE SEQUENCE [LARGE SCALE GENOMIC DNA]</scope>
    <source>
        <tissue evidence="1">Muscle</tissue>
    </source>
</reference>
<evidence type="ECO:0000313" key="2">
    <source>
        <dbReference type="Proteomes" id="UP000314294"/>
    </source>
</evidence>
<organism evidence="1 2">
    <name type="scientific">Liparis tanakae</name>
    <name type="common">Tanaka's snailfish</name>
    <dbReference type="NCBI Taxonomy" id="230148"/>
    <lineage>
        <taxon>Eukaryota</taxon>
        <taxon>Metazoa</taxon>
        <taxon>Chordata</taxon>
        <taxon>Craniata</taxon>
        <taxon>Vertebrata</taxon>
        <taxon>Euteleostomi</taxon>
        <taxon>Actinopterygii</taxon>
        <taxon>Neopterygii</taxon>
        <taxon>Teleostei</taxon>
        <taxon>Neoteleostei</taxon>
        <taxon>Acanthomorphata</taxon>
        <taxon>Eupercaria</taxon>
        <taxon>Perciformes</taxon>
        <taxon>Cottioidei</taxon>
        <taxon>Cottales</taxon>
        <taxon>Liparidae</taxon>
        <taxon>Liparis</taxon>
    </lineage>
</organism>
<name>A0A4Z2EBA8_9TELE</name>
<proteinExistence type="predicted"/>
<dbReference type="Proteomes" id="UP000314294">
    <property type="component" value="Unassembled WGS sequence"/>
</dbReference>
<accession>A0A4Z2EBA8</accession>
<keyword evidence="2" id="KW-1185">Reference proteome</keyword>
<sequence>MFTVLVLLVSPVLDHHHVLLPTVPGTADVPHPAGLAGVVPVNEVLQGPLCIVDLDHKENRVRGKQHTCMFTVKCSQ</sequence>
<comment type="caution">
    <text evidence="1">The sequence shown here is derived from an EMBL/GenBank/DDBJ whole genome shotgun (WGS) entry which is preliminary data.</text>
</comment>
<evidence type="ECO:0000313" key="1">
    <source>
        <dbReference type="EMBL" id="TNN26167.1"/>
    </source>
</evidence>
<dbReference type="AlphaFoldDB" id="A0A4Z2EBA8"/>
<gene>
    <name evidence="1" type="ORF">EYF80_063697</name>
</gene>
<protein>
    <submittedName>
        <fullName evidence="1">Uncharacterized protein</fullName>
    </submittedName>
</protein>